<comment type="similarity">
    <text evidence="5">Belongs to the L2HGDH family.</text>
</comment>
<dbReference type="AlphaFoldDB" id="D0LDW4"/>
<evidence type="ECO:0000256" key="2">
    <source>
        <dbReference type="ARBA" id="ARBA00022630"/>
    </source>
</evidence>
<protein>
    <submittedName>
        <fullName evidence="7">FAD dependent oxidoreductase</fullName>
    </submittedName>
</protein>
<comment type="cofactor">
    <cofactor evidence="1">
        <name>FAD</name>
        <dbReference type="ChEBI" id="CHEBI:57692"/>
    </cofactor>
</comment>
<reference evidence="7 8" key="2">
    <citation type="journal article" date="2010" name="Stand. Genomic Sci.">
        <title>Complete genome sequence of Gordonia bronchialis type strain (3410).</title>
        <authorList>
            <person name="Ivanova N."/>
            <person name="Sikorski J."/>
            <person name="Jando M."/>
            <person name="Lapidus A."/>
            <person name="Nolan M."/>
            <person name="Lucas S."/>
            <person name="Del Rio T.G."/>
            <person name="Tice H."/>
            <person name="Copeland A."/>
            <person name="Cheng J.F."/>
            <person name="Chen F."/>
            <person name="Bruce D."/>
            <person name="Goodwin L."/>
            <person name="Pitluck S."/>
            <person name="Mavromatis K."/>
            <person name="Ovchinnikova G."/>
            <person name="Pati A."/>
            <person name="Chen A."/>
            <person name="Palaniappan K."/>
            <person name="Land M."/>
            <person name="Hauser L."/>
            <person name="Chang Y.J."/>
            <person name="Jeffries C.D."/>
            <person name="Chain P."/>
            <person name="Saunders E."/>
            <person name="Han C."/>
            <person name="Detter J.C."/>
            <person name="Brettin T."/>
            <person name="Rohde M."/>
            <person name="Goker M."/>
            <person name="Bristow J."/>
            <person name="Eisen J.A."/>
            <person name="Markowitz V."/>
            <person name="Hugenholtz P."/>
            <person name="Klenk H.P."/>
            <person name="Kyrpides N.C."/>
        </authorList>
    </citation>
    <scope>NUCLEOTIDE SEQUENCE [LARGE SCALE GENOMIC DNA]</scope>
    <source>
        <strain evidence="8">ATCC 25592 / DSM 43247 / BCRC 13721 / JCM 3198 / KCTC 3076 / NBRC 16047 / NCTC 10667</strain>
    </source>
</reference>
<proteinExistence type="inferred from homology"/>
<evidence type="ECO:0000256" key="5">
    <source>
        <dbReference type="ARBA" id="ARBA00037941"/>
    </source>
</evidence>
<evidence type="ECO:0000256" key="1">
    <source>
        <dbReference type="ARBA" id="ARBA00001974"/>
    </source>
</evidence>
<dbReference type="GO" id="GO:0047545">
    <property type="term" value="F:(S)-2-hydroxyglutarate dehydrogenase activity"/>
    <property type="evidence" value="ECO:0007669"/>
    <property type="project" value="TreeGrafter"/>
</dbReference>
<name>D0LDW4_GORB4</name>
<dbReference type="Gene3D" id="3.30.9.10">
    <property type="entry name" value="D-Amino Acid Oxidase, subunit A, domain 2"/>
    <property type="match status" value="1"/>
</dbReference>
<evidence type="ECO:0000259" key="6">
    <source>
        <dbReference type="Pfam" id="PF01266"/>
    </source>
</evidence>
<dbReference type="Pfam" id="PF01266">
    <property type="entry name" value="DAO"/>
    <property type="match status" value="1"/>
</dbReference>
<dbReference type="InterPro" id="IPR006076">
    <property type="entry name" value="FAD-dep_OxRdtase"/>
</dbReference>
<organism evidence="7 8">
    <name type="scientific">Gordonia bronchialis (strain ATCC 25592 / DSM 43247 / BCRC 13721 / JCM 3198 / KCTC 3076 / NBRC 16047 / NCTC 10667)</name>
    <name type="common">Rhodococcus bronchialis</name>
    <dbReference type="NCBI Taxonomy" id="526226"/>
    <lineage>
        <taxon>Bacteria</taxon>
        <taxon>Bacillati</taxon>
        <taxon>Actinomycetota</taxon>
        <taxon>Actinomycetes</taxon>
        <taxon>Mycobacteriales</taxon>
        <taxon>Gordoniaceae</taxon>
        <taxon>Gordonia</taxon>
    </lineage>
</organism>
<gene>
    <name evidence="7" type="ordered locus">Gbro_2496</name>
</gene>
<sequence length="369" mass="39374">MVEQVDTLVIGAGVVGLALARLLARSDREVVVLEEQDAVGTATSSRNSGVIHAGIYYPAGSRKARLCVRGRELLYAYCADRGVGHRRIGKLIVAVTAAQIDQLESVRRRGIANGVHDLRRLDERALGEYEPEVCGVAAILSPSTGIVDTTGLMHALHRDVLDAGGVVALRTALASAEAVSAGFVVELSDGTRLRCRELINCAGLGAWSVARSVSGHDARTPGRHLAKGNYFTVASGRVPFSRLVYPLPVDGGLGMHYTVDLDGRGRFGPDVEWVDRVDYRVDETRAAAFEAEIGQYWPALPRRSLVPDYAGIRPKISGPGEAAADFVIDGPAAHGIPGLVHLFGIESPGLTSCLAIAEEVERELRGTDR</sequence>
<evidence type="ECO:0000256" key="3">
    <source>
        <dbReference type="ARBA" id="ARBA00022827"/>
    </source>
</evidence>
<accession>D0LDW4</accession>
<dbReference type="Gene3D" id="3.50.50.60">
    <property type="entry name" value="FAD/NAD(P)-binding domain"/>
    <property type="match status" value="1"/>
</dbReference>
<feature type="domain" description="FAD dependent oxidoreductase" evidence="6">
    <location>
        <begin position="6"/>
        <end position="360"/>
    </location>
</feature>
<dbReference type="InterPro" id="IPR036188">
    <property type="entry name" value="FAD/NAD-bd_sf"/>
</dbReference>
<dbReference type="STRING" id="526226.Gbro_2496"/>
<keyword evidence="3" id="KW-0274">FAD</keyword>
<dbReference type="RefSeq" id="WP_012834292.1">
    <property type="nucleotide sequence ID" value="NC_013441.1"/>
</dbReference>
<dbReference type="PANTHER" id="PTHR43104:SF4">
    <property type="entry name" value="L-2-HYDROXYGLUTARATE DEHYDROGENASE, MITOCHONDRIAL"/>
    <property type="match status" value="1"/>
</dbReference>
<dbReference type="SUPFAM" id="SSF51905">
    <property type="entry name" value="FAD/NAD(P)-binding domain"/>
    <property type="match status" value="1"/>
</dbReference>
<keyword evidence="8" id="KW-1185">Reference proteome</keyword>
<dbReference type="KEGG" id="gbr:Gbro_2496"/>
<evidence type="ECO:0000256" key="4">
    <source>
        <dbReference type="ARBA" id="ARBA00023002"/>
    </source>
</evidence>
<dbReference type="HOGENOM" id="CLU_024775_1_1_11"/>
<keyword evidence="4" id="KW-0560">Oxidoreductase</keyword>
<reference evidence="8" key="1">
    <citation type="submission" date="2009-10" db="EMBL/GenBank/DDBJ databases">
        <title>The complete chromosome of Gordonia bronchialis DSM 43247.</title>
        <authorList>
            <consortium name="US DOE Joint Genome Institute (JGI-PGF)"/>
            <person name="Lucas S."/>
            <person name="Copeland A."/>
            <person name="Lapidus A."/>
            <person name="Glavina del Rio T."/>
            <person name="Dalin E."/>
            <person name="Tice H."/>
            <person name="Bruce D."/>
            <person name="Goodwin L."/>
            <person name="Pitluck S."/>
            <person name="Kyrpides N."/>
            <person name="Mavromatis K."/>
            <person name="Ivanova N."/>
            <person name="Ovchinnikova G."/>
            <person name="Saunders E."/>
            <person name="Brettin T."/>
            <person name="Detter J.C."/>
            <person name="Han C."/>
            <person name="Larimer F."/>
            <person name="Land M."/>
            <person name="Hauser L."/>
            <person name="Markowitz V."/>
            <person name="Cheng J.-F."/>
            <person name="Hugenholtz P."/>
            <person name="Woyke T."/>
            <person name="Wu D."/>
            <person name="Jando M."/>
            <person name="Schneider S."/>
            <person name="Goeker M."/>
            <person name="Klenk H.-P."/>
            <person name="Eisen J.A."/>
        </authorList>
    </citation>
    <scope>NUCLEOTIDE SEQUENCE [LARGE SCALE GENOMIC DNA]</scope>
    <source>
        <strain evidence="8">ATCC 25592 / DSM 43247 / BCRC 13721 / JCM 3198 / KCTC 3076 / NBRC 16047 / NCTC 10667</strain>
    </source>
</reference>
<evidence type="ECO:0000313" key="8">
    <source>
        <dbReference type="Proteomes" id="UP000001219"/>
    </source>
</evidence>
<dbReference type="PANTHER" id="PTHR43104">
    <property type="entry name" value="L-2-HYDROXYGLUTARATE DEHYDROGENASE, MITOCHONDRIAL"/>
    <property type="match status" value="1"/>
</dbReference>
<dbReference type="eggNOG" id="COG0579">
    <property type="taxonomic scope" value="Bacteria"/>
</dbReference>
<evidence type="ECO:0000313" key="7">
    <source>
        <dbReference type="EMBL" id="ACY21737.1"/>
    </source>
</evidence>
<dbReference type="Proteomes" id="UP000001219">
    <property type="component" value="Chromosome"/>
</dbReference>
<dbReference type="OrthoDB" id="9801699at2"/>
<dbReference type="EMBL" id="CP001802">
    <property type="protein sequence ID" value="ACY21737.1"/>
    <property type="molecule type" value="Genomic_DNA"/>
</dbReference>
<keyword evidence="2" id="KW-0285">Flavoprotein</keyword>